<evidence type="ECO:0000313" key="12">
    <source>
        <dbReference type="Proteomes" id="UP000243525"/>
    </source>
</evidence>
<evidence type="ECO:0000256" key="6">
    <source>
        <dbReference type="ARBA" id="ARBA00022822"/>
    </source>
</evidence>
<keyword evidence="6 9" id="KW-0822">Tryptophan biosynthesis</keyword>
<evidence type="ECO:0000256" key="5">
    <source>
        <dbReference type="ARBA" id="ARBA00022605"/>
    </source>
</evidence>
<dbReference type="InterPro" id="IPR001240">
    <property type="entry name" value="PRAI_dom"/>
</dbReference>
<evidence type="ECO:0000256" key="2">
    <source>
        <dbReference type="ARBA" id="ARBA00004664"/>
    </source>
</evidence>
<evidence type="ECO:0000256" key="1">
    <source>
        <dbReference type="ARBA" id="ARBA00001164"/>
    </source>
</evidence>
<keyword evidence="7 9" id="KW-0057">Aromatic amino acid biosynthesis</keyword>
<comment type="caution">
    <text evidence="11">The sequence shown here is derived from an EMBL/GenBank/DDBJ whole genome shotgun (WGS) entry which is preliminary data.</text>
</comment>
<dbReference type="HAMAP" id="MF_00135">
    <property type="entry name" value="PRAI"/>
    <property type="match status" value="1"/>
</dbReference>
<accession>A0A2T5C0Z6</accession>
<dbReference type="Proteomes" id="UP000243525">
    <property type="component" value="Unassembled WGS sequence"/>
</dbReference>
<keyword evidence="8 9" id="KW-0413">Isomerase</keyword>
<dbReference type="GO" id="GO:0004640">
    <property type="term" value="F:phosphoribosylanthranilate isomerase activity"/>
    <property type="evidence" value="ECO:0007669"/>
    <property type="project" value="UniProtKB-UniRule"/>
</dbReference>
<dbReference type="PANTHER" id="PTHR42894">
    <property type="entry name" value="N-(5'-PHOSPHORIBOSYL)ANTHRANILATE ISOMERASE"/>
    <property type="match status" value="1"/>
</dbReference>
<evidence type="ECO:0000256" key="7">
    <source>
        <dbReference type="ARBA" id="ARBA00023141"/>
    </source>
</evidence>
<dbReference type="CDD" id="cd00405">
    <property type="entry name" value="PRAI"/>
    <property type="match status" value="1"/>
</dbReference>
<evidence type="ECO:0000313" key="11">
    <source>
        <dbReference type="EMBL" id="PTN08293.1"/>
    </source>
</evidence>
<dbReference type="SUPFAM" id="SSF51366">
    <property type="entry name" value="Ribulose-phoshate binding barrel"/>
    <property type="match status" value="1"/>
</dbReference>
<reference evidence="11 12" key="1">
    <citation type="submission" date="2018-04" db="EMBL/GenBank/DDBJ databases">
        <title>Genomic Encyclopedia of Archaeal and Bacterial Type Strains, Phase II (KMG-II): from individual species to whole genera.</title>
        <authorList>
            <person name="Goeker M."/>
        </authorList>
    </citation>
    <scope>NUCLEOTIDE SEQUENCE [LARGE SCALE GENOMIC DNA]</scope>
    <source>
        <strain evidence="11 12">DSM 28823</strain>
    </source>
</reference>
<comment type="catalytic activity">
    <reaction evidence="1 9">
        <text>N-(5-phospho-beta-D-ribosyl)anthranilate = 1-(2-carboxyphenylamino)-1-deoxy-D-ribulose 5-phosphate</text>
        <dbReference type="Rhea" id="RHEA:21540"/>
        <dbReference type="ChEBI" id="CHEBI:18277"/>
        <dbReference type="ChEBI" id="CHEBI:58613"/>
        <dbReference type="EC" id="5.3.1.24"/>
    </reaction>
</comment>
<dbReference type="UniPathway" id="UPA00035">
    <property type="reaction ID" value="UER00042"/>
</dbReference>
<proteinExistence type="inferred from homology"/>
<evidence type="ECO:0000256" key="3">
    <source>
        <dbReference type="ARBA" id="ARBA00012572"/>
    </source>
</evidence>
<dbReference type="AlphaFoldDB" id="A0A2T5C0Z6"/>
<evidence type="ECO:0000256" key="8">
    <source>
        <dbReference type="ARBA" id="ARBA00023235"/>
    </source>
</evidence>
<dbReference type="EMBL" id="QAAD01000009">
    <property type="protein sequence ID" value="PTN08293.1"/>
    <property type="molecule type" value="Genomic_DNA"/>
</dbReference>
<dbReference type="GO" id="GO:0000162">
    <property type="term" value="P:L-tryptophan biosynthetic process"/>
    <property type="evidence" value="ECO:0007669"/>
    <property type="project" value="UniProtKB-UniRule"/>
</dbReference>
<gene>
    <name evidence="9" type="primary">trpF</name>
    <name evidence="11" type="ORF">C8N47_10927</name>
</gene>
<dbReference type="Pfam" id="PF00697">
    <property type="entry name" value="PRAI"/>
    <property type="match status" value="1"/>
</dbReference>
<dbReference type="InterPro" id="IPR013785">
    <property type="entry name" value="Aldolase_TIM"/>
</dbReference>
<protein>
    <recommendedName>
        <fullName evidence="4 9">N-(5'-phosphoribosyl)anthranilate isomerase</fullName>
        <shortName evidence="9">PRAI</shortName>
        <ecNumber evidence="3 9">5.3.1.24</ecNumber>
    </recommendedName>
</protein>
<keyword evidence="12" id="KW-1185">Reference proteome</keyword>
<dbReference type="EC" id="5.3.1.24" evidence="3 9"/>
<feature type="domain" description="N-(5'phosphoribosyl) anthranilate isomerase (PRAI)" evidence="10">
    <location>
        <begin position="5"/>
        <end position="197"/>
    </location>
</feature>
<dbReference type="InterPro" id="IPR044643">
    <property type="entry name" value="TrpF_fam"/>
</dbReference>
<keyword evidence="5 9" id="KW-0028">Amino-acid biosynthesis</keyword>
<dbReference type="PANTHER" id="PTHR42894:SF1">
    <property type="entry name" value="N-(5'-PHOSPHORIBOSYL)ANTHRANILATE ISOMERASE"/>
    <property type="match status" value="1"/>
</dbReference>
<sequence>MRDPNNIDAVCASMPDYIGFIFYPKSSRFVGKAPDETIFARVPKSTQKVGVFVNETAETVLATCLRYRLQGAQLHGHESPAYCLQIKRAGFTVIKAFSVAEDFNFTTISDYEGAVDFFLFDTKGKLPGGTGQKFDWSVLHQYELNTPFFLSGGIRLHDSTDIKALNLRQLYAADINSGFEIEPALKDANQVATFIQQIRN</sequence>
<evidence type="ECO:0000256" key="4">
    <source>
        <dbReference type="ARBA" id="ARBA00022272"/>
    </source>
</evidence>
<comment type="similarity">
    <text evidence="9">Belongs to the TrpF family.</text>
</comment>
<evidence type="ECO:0000256" key="9">
    <source>
        <dbReference type="HAMAP-Rule" id="MF_00135"/>
    </source>
</evidence>
<comment type="pathway">
    <text evidence="2 9">Amino-acid biosynthesis; L-tryptophan biosynthesis; L-tryptophan from chorismate: step 3/5.</text>
</comment>
<organism evidence="11 12">
    <name type="scientific">Mangrovibacterium marinum</name>
    <dbReference type="NCBI Taxonomy" id="1639118"/>
    <lineage>
        <taxon>Bacteria</taxon>
        <taxon>Pseudomonadati</taxon>
        <taxon>Bacteroidota</taxon>
        <taxon>Bacteroidia</taxon>
        <taxon>Marinilabiliales</taxon>
        <taxon>Prolixibacteraceae</taxon>
        <taxon>Mangrovibacterium</taxon>
    </lineage>
</organism>
<dbReference type="InterPro" id="IPR011060">
    <property type="entry name" value="RibuloseP-bd_barrel"/>
</dbReference>
<dbReference type="Gene3D" id="3.20.20.70">
    <property type="entry name" value="Aldolase class I"/>
    <property type="match status" value="1"/>
</dbReference>
<evidence type="ECO:0000259" key="10">
    <source>
        <dbReference type="Pfam" id="PF00697"/>
    </source>
</evidence>
<name>A0A2T5C0Z6_9BACT</name>